<dbReference type="EMBL" id="CAUJNA010003761">
    <property type="protein sequence ID" value="CAJ1409285.1"/>
    <property type="molecule type" value="Genomic_DNA"/>
</dbReference>
<dbReference type="Pfam" id="PF03883">
    <property type="entry name" value="H2O2_YaaD"/>
    <property type="match status" value="1"/>
</dbReference>
<dbReference type="InterPro" id="IPR005583">
    <property type="entry name" value="YaaA"/>
</dbReference>
<organism evidence="2 3">
    <name type="scientific">Effrenium voratum</name>
    <dbReference type="NCBI Taxonomy" id="2562239"/>
    <lineage>
        <taxon>Eukaryota</taxon>
        <taxon>Sar</taxon>
        <taxon>Alveolata</taxon>
        <taxon>Dinophyceae</taxon>
        <taxon>Suessiales</taxon>
        <taxon>Symbiodiniaceae</taxon>
        <taxon>Effrenium</taxon>
    </lineage>
</organism>
<evidence type="ECO:0000313" key="2">
    <source>
        <dbReference type="EMBL" id="CAJ1409285.1"/>
    </source>
</evidence>
<proteinExistence type="predicted"/>
<evidence type="ECO:0000256" key="1">
    <source>
        <dbReference type="SAM" id="MobiDB-lite"/>
    </source>
</evidence>
<keyword evidence="3" id="KW-1185">Reference proteome</keyword>
<comment type="caution">
    <text evidence="2">The sequence shown here is derived from an EMBL/GenBank/DDBJ whole genome shotgun (WGS) entry which is preliminary data.</text>
</comment>
<feature type="region of interest" description="Disordered" evidence="1">
    <location>
        <begin position="1"/>
        <end position="25"/>
    </location>
</feature>
<gene>
    <name evidence="2" type="ORF">EVOR1521_LOCUS30434</name>
</gene>
<dbReference type="Proteomes" id="UP001178507">
    <property type="component" value="Unassembled WGS sequence"/>
</dbReference>
<protein>
    <submittedName>
        <fullName evidence="2">Uncharacterized protein</fullName>
    </submittedName>
</protein>
<reference evidence="2" key="1">
    <citation type="submission" date="2023-08" db="EMBL/GenBank/DDBJ databases">
        <authorList>
            <person name="Chen Y."/>
            <person name="Shah S."/>
            <person name="Dougan E. K."/>
            <person name="Thang M."/>
            <person name="Chan C."/>
        </authorList>
    </citation>
    <scope>NUCLEOTIDE SEQUENCE</scope>
</reference>
<accession>A0AA36JN62</accession>
<dbReference type="AlphaFoldDB" id="A0AA36JN62"/>
<sequence length="262" mass="28805">MLALLSPAKTMDMAPAKSSKSQPQLAKHTEELLKVLKKLPAAELKRMMGLSPELTKQTAARFVYSLYLESISLTTTNASLTDREAFCRWTLKGLEDRSPGFTLRCEPHGWQGFCSFIVASFPTPHERNLCVRLALSPAPPLGSLPQSDLATAFVDLADLSAEERFKVDFLELRDTELQVVAVAKLHSASQQRWTTERTSPPKQARFLDYTTDAQARRLYEHIAAAAGIAGGLRHLLCFIRLAVLQPTLAILGVFLGGSLASP</sequence>
<name>A0AA36JN62_9DINO</name>
<evidence type="ECO:0000313" key="3">
    <source>
        <dbReference type="Proteomes" id="UP001178507"/>
    </source>
</evidence>